<dbReference type="PANTHER" id="PTHR30629">
    <property type="entry name" value="PROPHAGE INTEGRASE"/>
    <property type="match status" value="1"/>
</dbReference>
<dbReference type="InterPro" id="IPR013762">
    <property type="entry name" value="Integrase-like_cat_sf"/>
</dbReference>
<keyword evidence="3 5" id="KW-0238">DNA-binding</keyword>
<evidence type="ECO:0000256" key="2">
    <source>
        <dbReference type="ARBA" id="ARBA00022908"/>
    </source>
</evidence>
<accession>A0LHA2</accession>
<dbReference type="AlphaFoldDB" id="A0LHA2"/>
<gene>
    <name evidence="8" type="ordered locus">Sfum_1111</name>
</gene>
<dbReference type="GO" id="GO:0003677">
    <property type="term" value="F:DNA binding"/>
    <property type="evidence" value="ECO:0007669"/>
    <property type="project" value="UniProtKB-UniRule"/>
</dbReference>
<dbReference type="GO" id="GO:0015074">
    <property type="term" value="P:DNA integration"/>
    <property type="evidence" value="ECO:0007669"/>
    <property type="project" value="UniProtKB-KW"/>
</dbReference>
<sequence length="329" mass="37616">MTAPAWWGPRPFPKHHGDHVKFDELAEDFLTDYRINQRKSLERAEISTRHLKEKFEGMRIADITTATVKTYIEERMGSGAAHATINRELAALKRMLKLGAQSTPPKVDRVPHIPMLKERNAREGFFERADFLALRDALPSYLKGVVTFGFKTGWRKSEILCLQWAQVDLDNGIVRLDPGDTKNDNPRMVYLDEELKEVFQTQWIARKETGKLSAYVFPNEAGMDRIRDFRKSWDTACTEAGISGKLFHDLRRTAVRNMVRSGISERIAMKISGHKTRSVFDRYDVTSGEDLKKAASRQEAYLQEQDSVLGTKMGTILKIRKKRGANQNG</sequence>
<dbReference type="HOGENOM" id="CLU_027562_17_7_7"/>
<keyword evidence="4" id="KW-0233">DNA recombination</keyword>
<evidence type="ECO:0000256" key="5">
    <source>
        <dbReference type="PROSITE-ProRule" id="PRU01248"/>
    </source>
</evidence>
<reference evidence="8 9" key="1">
    <citation type="submission" date="2006-10" db="EMBL/GenBank/DDBJ databases">
        <title>Complete sequence of Syntrophobacter fumaroxidans MPOB.</title>
        <authorList>
            <consortium name="US DOE Joint Genome Institute"/>
            <person name="Copeland A."/>
            <person name="Lucas S."/>
            <person name="Lapidus A."/>
            <person name="Barry K."/>
            <person name="Detter J.C."/>
            <person name="Glavina del Rio T."/>
            <person name="Hammon N."/>
            <person name="Israni S."/>
            <person name="Pitluck S."/>
            <person name="Goltsman E.G."/>
            <person name="Martinez M."/>
            <person name="Schmutz J."/>
            <person name="Larimer F."/>
            <person name="Land M."/>
            <person name="Hauser L."/>
            <person name="Kyrpides N."/>
            <person name="Kim E."/>
            <person name="Boone D.R."/>
            <person name="Brockman F."/>
            <person name="Culley D."/>
            <person name="Ferry J."/>
            <person name="Gunsalus R."/>
            <person name="McInerney M.J."/>
            <person name="Morrison M."/>
            <person name="Plugge C."/>
            <person name="Rohlin L."/>
            <person name="Scholten J."/>
            <person name="Sieber J."/>
            <person name="Stams A.J.M."/>
            <person name="Worm P."/>
            <person name="Henstra A.M."/>
            <person name="Richardson P."/>
        </authorList>
    </citation>
    <scope>NUCLEOTIDE SEQUENCE [LARGE SCALE GENOMIC DNA]</scope>
    <source>
        <strain evidence="9">DSM 10017 / MPOB</strain>
    </source>
</reference>
<dbReference type="PROSITE" id="PS51900">
    <property type="entry name" value="CB"/>
    <property type="match status" value="1"/>
</dbReference>
<dbReference type="PANTHER" id="PTHR30629:SF2">
    <property type="entry name" value="PROPHAGE INTEGRASE INTS-RELATED"/>
    <property type="match status" value="1"/>
</dbReference>
<feature type="domain" description="Core-binding (CB)" evidence="7">
    <location>
        <begin position="20"/>
        <end position="100"/>
    </location>
</feature>
<feature type="domain" description="Tyr recombinase" evidence="6">
    <location>
        <begin position="121"/>
        <end position="296"/>
    </location>
</feature>
<proteinExistence type="inferred from homology"/>
<evidence type="ECO:0000256" key="1">
    <source>
        <dbReference type="ARBA" id="ARBA00008857"/>
    </source>
</evidence>
<dbReference type="InterPro" id="IPR002104">
    <property type="entry name" value="Integrase_catalytic"/>
</dbReference>
<dbReference type="STRING" id="335543.Sfum_1111"/>
<dbReference type="Pfam" id="PF00589">
    <property type="entry name" value="Phage_integrase"/>
    <property type="match status" value="1"/>
</dbReference>
<dbReference type="FunCoup" id="A0LHA2">
    <property type="interactions" value="63"/>
</dbReference>
<comment type="similarity">
    <text evidence="1">Belongs to the 'phage' integrase family.</text>
</comment>
<protein>
    <submittedName>
        <fullName evidence="8">Phage integrase family protein</fullName>
    </submittedName>
</protein>
<dbReference type="Gene3D" id="1.10.443.10">
    <property type="entry name" value="Intergrase catalytic core"/>
    <property type="match status" value="1"/>
</dbReference>
<dbReference type="CDD" id="cd00796">
    <property type="entry name" value="INT_Rci_Hp1_C"/>
    <property type="match status" value="1"/>
</dbReference>
<evidence type="ECO:0000256" key="3">
    <source>
        <dbReference type="ARBA" id="ARBA00023125"/>
    </source>
</evidence>
<dbReference type="Proteomes" id="UP000001784">
    <property type="component" value="Chromosome"/>
</dbReference>
<dbReference type="OrthoDB" id="5429327at2"/>
<dbReference type="InterPro" id="IPR011010">
    <property type="entry name" value="DNA_brk_join_enz"/>
</dbReference>
<dbReference type="InterPro" id="IPR010998">
    <property type="entry name" value="Integrase_recombinase_N"/>
</dbReference>
<keyword evidence="2" id="KW-0229">DNA integration</keyword>
<evidence type="ECO:0000259" key="7">
    <source>
        <dbReference type="PROSITE" id="PS51900"/>
    </source>
</evidence>
<dbReference type="KEGG" id="sfu:Sfum_1111"/>
<dbReference type="InterPro" id="IPR044068">
    <property type="entry name" value="CB"/>
</dbReference>
<dbReference type="EMBL" id="CP000478">
    <property type="protein sequence ID" value="ABK16804.1"/>
    <property type="molecule type" value="Genomic_DNA"/>
</dbReference>
<dbReference type="GO" id="GO:0006310">
    <property type="term" value="P:DNA recombination"/>
    <property type="evidence" value="ECO:0007669"/>
    <property type="project" value="UniProtKB-KW"/>
</dbReference>
<dbReference type="Gene3D" id="1.10.150.130">
    <property type="match status" value="1"/>
</dbReference>
<dbReference type="InParanoid" id="A0LHA2"/>
<evidence type="ECO:0000313" key="8">
    <source>
        <dbReference type="EMBL" id="ABK16804.1"/>
    </source>
</evidence>
<keyword evidence="9" id="KW-1185">Reference proteome</keyword>
<name>A0LHA2_SYNFM</name>
<evidence type="ECO:0000313" key="9">
    <source>
        <dbReference type="Proteomes" id="UP000001784"/>
    </source>
</evidence>
<dbReference type="InterPro" id="IPR050808">
    <property type="entry name" value="Phage_Integrase"/>
</dbReference>
<evidence type="ECO:0000259" key="6">
    <source>
        <dbReference type="PROSITE" id="PS51898"/>
    </source>
</evidence>
<evidence type="ECO:0000256" key="4">
    <source>
        <dbReference type="ARBA" id="ARBA00023172"/>
    </source>
</evidence>
<organism evidence="8 9">
    <name type="scientific">Syntrophobacter fumaroxidans (strain DSM 10017 / MPOB)</name>
    <dbReference type="NCBI Taxonomy" id="335543"/>
    <lineage>
        <taxon>Bacteria</taxon>
        <taxon>Pseudomonadati</taxon>
        <taxon>Thermodesulfobacteriota</taxon>
        <taxon>Syntrophobacteria</taxon>
        <taxon>Syntrophobacterales</taxon>
        <taxon>Syntrophobacteraceae</taxon>
        <taxon>Syntrophobacter</taxon>
    </lineage>
</organism>
<dbReference type="eggNOG" id="COG0582">
    <property type="taxonomic scope" value="Bacteria"/>
</dbReference>
<dbReference type="SUPFAM" id="SSF56349">
    <property type="entry name" value="DNA breaking-rejoining enzymes"/>
    <property type="match status" value="1"/>
</dbReference>
<dbReference type="PROSITE" id="PS51898">
    <property type="entry name" value="TYR_RECOMBINASE"/>
    <property type="match status" value="1"/>
</dbReference>